<keyword evidence="2" id="KW-1185">Reference proteome</keyword>
<accession>A0AAV7VF38</accession>
<sequence>MAKYPGSVYDSFIFRHSTINRHFQDGRYGNGPLVGRPQLGRMGEEELGAFVWLVCHFLPLMLEAGGRVIQGYHMEARRLRWAKVLFHLRHIFNTQRSDHQLKHRWADLVAREQDLLDHLGVVIGGPVGEYQID</sequence>
<gene>
    <name evidence="1" type="ORF">NDU88_003199</name>
</gene>
<comment type="caution">
    <text evidence="1">The sequence shown here is derived from an EMBL/GenBank/DDBJ whole genome shotgun (WGS) entry which is preliminary data.</text>
</comment>
<protein>
    <submittedName>
        <fullName evidence="1">Uncharacterized protein</fullName>
    </submittedName>
</protein>
<dbReference type="EMBL" id="JANPWB010000003">
    <property type="protein sequence ID" value="KAJ1199362.1"/>
    <property type="molecule type" value="Genomic_DNA"/>
</dbReference>
<evidence type="ECO:0000313" key="1">
    <source>
        <dbReference type="EMBL" id="KAJ1199362.1"/>
    </source>
</evidence>
<proteinExistence type="predicted"/>
<dbReference type="Proteomes" id="UP001066276">
    <property type="component" value="Chromosome 2_1"/>
</dbReference>
<name>A0AAV7VF38_PLEWA</name>
<reference evidence="1" key="1">
    <citation type="journal article" date="2022" name="bioRxiv">
        <title>Sequencing and chromosome-scale assembly of the giantPleurodeles waltlgenome.</title>
        <authorList>
            <person name="Brown T."/>
            <person name="Elewa A."/>
            <person name="Iarovenko S."/>
            <person name="Subramanian E."/>
            <person name="Araus A.J."/>
            <person name="Petzold A."/>
            <person name="Susuki M."/>
            <person name="Suzuki K.-i.T."/>
            <person name="Hayashi T."/>
            <person name="Toyoda A."/>
            <person name="Oliveira C."/>
            <person name="Osipova E."/>
            <person name="Leigh N.D."/>
            <person name="Simon A."/>
            <person name="Yun M.H."/>
        </authorList>
    </citation>
    <scope>NUCLEOTIDE SEQUENCE</scope>
    <source>
        <strain evidence="1">20211129_DDA</strain>
        <tissue evidence="1">Liver</tissue>
    </source>
</reference>
<evidence type="ECO:0000313" key="2">
    <source>
        <dbReference type="Proteomes" id="UP001066276"/>
    </source>
</evidence>
<organism evidence="1 2">
    <name type="scientific">Pleurodeles waltl</name>
    <name type="common">Iberian ribbed newt</name>
    <dbReference type="NCBI Taxonomy" id="8319"/>
    <lineage>
        <taxon>Eukaryota</taxon>
        <taxon>Metazoa</taxon>
        <taxon>Chordata</taxon>
        <taxon>Craniata</taxon>
        <taxon>Vertebrata</taxon>
        <taxon>Euteleostomi</taxon>
        <taxon>Amphibia</taxon>
        <taxon>Batrachia</taxon>
        <taxon>Caudata</taxon>
        <taxon>Salamandroidea</taxon>
        <taxon>Salamandridae</taxon>
        <taxon>Pleurodelinae</taxon>
        <taxon>Pleurodeles</taxon>
    </lineage>
</organism>
<dbReference type="AlphaFoldDB" id="A0AAV7VF38"/>